<evidence type="ECO:0000313" key="2">
    <source>
        <dbReference type="Proteomes" id="UP001232536"/>
    </source>
</evidence>
<dbReference type="RefSeq" id="WP_304601245.1">
    <property type="nucleotide sequence ID" value="NZ_JAUQYP010000001.1"/>
</dbReference>
<keyword evidence="2" id="KW-1185">Reference proteome</keyword>
<sequence>MGVTGVRRGIHVLVVAARGGALVRLSVERALRTLGWVPASSPADADLLAVCGTPADQERDAIEQIWRQLPGPRARVEVTSTEALGELLSQAASALEDHELQATLAQEADASAPMGMDHEDMDHAGMDHGDMDHGDMDHGDMDHGDMDHGDMSMTGPGGIALAGSSDDDRDGLEMDVGHVILGAGLPGWPAGLVLRATLHGDVVTGVEVLASPAPPSLSDPAVRAALLVDAAAGVLDLAGWSAAADSARRARDDLMDAAGATRIAAADVARLTRRVRRSVLLRWSLEGPGHRAPSSPAPGSVVRRRLIALLEAAATTLADPQGPAHVPLGDDLALLPELAEGQELASLRLLVASMALDAGVAADA</sequence>
<reference evidence="1 2" key="1">
    <citation type="submission" date="2023-07" db="EMBL/GenBank/DDBJ databases">
        <title>Description of novel actinomycetes strains, isolated from tidal flat sediment.</title>
        <authorList>
            <person name="Lu C."/>
        </authorList>
    </citation>
    <scope>NUCLEOTIDE SEQUENCE [LARGE SCALE GENOMIC DNA]</scope>
    <source>
        <strain evidence="1 2">SYSU T00b441</strain>
    </source>
</reference>
<name>A0ABT9D9P5_9CELL</name>
<comment type="caution">
    <text evidence="1">The sequence shown here is derived from an EMBL/GenBank/DDBJ whole genome shotgun (WGS) entry which is preliminary data.</text>
</comment>
<gene>
    <name evidence="1" type="ORF">Q6348_10510</name>
</gene>
<organism evidence="1 2">
    <name type="scientific">Actinotalea lenta</name>
    <dbReference type="NCBI Taxonomy" id="3064654"/>
    <lineage>
        <taxon>Bacteria</taxon>
        <taxon>Bacillati</taxon>
        <taxon>Actinomycetota</taxon>
        <taxon>Actinomycetes</taxon>
        <taxon>Micrococcales</taxon>
        <taxon>Cellulomonadaceae</taxon>
        <taxon>Actinotalea</taxon>
    </lineage>
</organism>
<dbReference type="Proteomes" id="UP001232536">
    <property type="component" value="Unassembled WGS sequence"/>
</dbReference>
<dbReference type="EMBL" id="JAUQYP010000001">
    <property type="protein sequence ID" value="MDO8107627.1"/>
    <property type="molecule type" value="Genomic_DNA"/>
</dbReference>
<accession>A0ABT9D9P5</accession>
<evidence type="ECO:0000313" key="1">
    <source>
        <dbReference type="EMBL" id="MDO8107627.1"/>
    </source>
</evidence>
<proteinExistence type="predicted"/>
<protein>
    <submittedName>
        <fullName evidence="1">Uncharacterized protein</fullName>
    </submittedName>
</protein>